<reference evidence="2" key="1">
    <citation type="submission" date="2021-01" db="EMBL/GenBank/DDBJ databases">
        <title>Whole genome shotgun sequence of Planotetraspora silvatica NBRC 100141.</title>
        <authorList>
            <person name="Komaki H."/>
            <person name="Tamura T."/>
        </authorList>
    </citation>
    <scope>NUCLEOTIDE SEQUENCE</scope>
    <source>
        <strain evidence="2">NBRC 100141</strain>
    </source>
</reference>
<dbReference type="InterPro" id="IPR000182">
    <property type="entry name" value="GNAT_dom"/>
</dbReference>
<dbReference type="Proteomes" id="UP000644610">
    <property type="component" value="Unassembled WGS sequence"/>
</dbReference>
<dbReference type="Gene3D" id="3.40.630.30">
    <property type="match status" value="1"/>
</dbReference>
<dbReference type="EMBL" id="BOOQ01000037">
    <property type="protein sequence ID" value="GII48891.1"/>
    <property type="molecule type" value="Genomic_DNA"/>
</dbReference>
<evidence type="ECO:0000259" key="1">
    <source>
        <dbReference type="PROSITE" id="PS51186"/>
    </source>
</evidence>
<dbReference type="AlphaFoldDB" id="A0A8J3XQY1"/>
<name>A0A8J3XQY1_9ACTN</name>
<dbReference type="InterPro" id="IPR016181">
    <property type="entry name" value="Acyl_CoA_acyltransferase"/>
</dbReference>
<comment type="caution">
    <text evidence="2">The sequence shown here is derived from an EMBL/GenBank/DDBJ whole genome shotgun (WGS) entry which is preliminary data.</text>
</comment>
<evidence type="ECO:0000313" key="2">
    <source>
        <dbReference type="EMBL" id="GII48891.1"/>
    </source>
</evidence>
<gene>
    <name evidence="2" type="ORF">Psi02_53150</name>
</gene>
<dbReference type="GO" id="GO:0016747">
    <property type="term" value="F:acyltransferase activity, transferring groups other than amino-acyl groups"/>
    <property type="evidence" value="ECO:0007669"/>
    <property type="project" value="InterPro"/>
</dbReference>
<organism evidence="2 3">
    <name type="scientific">Planotetraspora silvatica</name>
    <dbReference type="NCBI Taxonomy" id="234614"/>
    <lineage>
        <taxon>Bacteria</taxon>
        <taxon>Bacillati</taxon>
        <taxon>Actinomycetota</taxon>
        <taxon>Actinomycetes</taxon>
        <taxon>Streptosporangiales</taxon>
        <taxon>Streptosporangiaceae</taxon>
        <taxon>Planotetraspora</taxon>
    </lineage>
</organism>
<dbReference type="RefSeq" id="WP_203978344.1">
    <property type="nucleotide sequence ID" value="NZ_BAAAKY010000016.1"/>
</dbReference>
<feature type="domain" description="N-acetyltransferase" evidence="1">
    <location>
        <begin position="133"/>
        <end position="281"/>
    </location>
</feature>
<sequence>MSRAEPTALAEGAEAEFMYQYESNMPPATRSAFGVTTTRIGGGVALSMRRDPTGYWSKALGFGFDEPITPDLVDRVVDFYRGEGSRGAGIQIAPSVLPPDWDDIRARHDLRPGAQIVKLWCPVDAFSPGQTGMRVGPVGPDDAAEWASVVLRGFGMPPEGVAEMLTASVGHPDFRPFAVWDGDALVAGANLFVDGEVGSLNTGSTLPGHRNRGAQSALLAARAKEAANAGCRWLVAETGRPAEGETNPSLNNMLRAGMRQLYVRRNWIWRPDAAESEEARDVQR</sequence>
<protein>
    <recommendedName>
        <fullName evidence="1">N-acetyltransferase domain-containing protein</fullName>
    </recommendedName>
</protein>
<dbReference type="SUPFAM" id="SSF55729">
    <property type="entry name" value="Acyl-CoA N-acyltransferases (Nat)"/>
    <property type="match status" value="1"/>
</dbReference>
<keyword evidence="3" id="KW-1185">Reference proteome</keyword>
<proteinExistence type="predicted"/>
<dbReference type="PROSITE" id="PS51186">
    <property type="entry name" value="GNAT"/>
    <property type="match status" value="1"/>
</dbReference>
<evidence type="ECO:0000313" key="3">
    <source>
        <dbReference type="Proteomes" id="UP000644610"/>
    </source>
</evidence>
<accession>A0A8J3XQY1</accession>